<dbReference type="EMBL" id="FZOJ01000022">
    <property type="protein sequence ID" value="SNS81712.1"/>
    <property type="molecule type" value="Genomic_DNA"/>
</dbReference>
<evidence type="ECO:0000256" key="2">
    <source>
        <dbReference type="ARBA" id="ARBA00022692"/>
    </source>
</evidence>
<dbReference type="AlphaFoldDB" id="A0A239HK67"/>
<dbReference type="OrthoDB" id="309023at2"/>
<feature type="transmembrane region" description="Helical" evidence="5">
    <location>
        <begin position="66"/>
        <end position="86"/>
    </location>
</feature>
<dbReference type="InterPro" id="IPR038665">
    <property type="entry name" value="Voltage-dep_anion_channel_sf"/>
</dbReference>
<protein>
    <submittedName>
        <fullName evidence="6">Exfoliative toxin A/B</fullName>
    </submittedName>
</protein>
<sequence>MNSIIKKVPIPMAGLMLALAAAGNLVLSYGSLYRNIFGIVSAALMGLLVMKVVTMPKSLGEGFENPVIASVMPTFSMGLMILATYVKPYIPAVAYGVWLLGLIMHVILIIYFTKKYILNFNMKKVFPSYFVVYVGIVSGSVTAPAFDLAHWGQYIFWFGFIGYLILLPIIMYRVFVIKEMQEQTIPTLTIFAAPASLCLAGYLNSFQEKNITIVGFLGALSLIMFIAVMVCIPKMLKLKFYPSYSAFTFPFVITAIAIKGTNAFLANIGSGIPSLVYFVKFLELWGVGMALYVLIRYINFIISSPETGVTTNKKPTFSN</sequence>
<comment type="subcellular location">
    <subcellularLocation>
        <location evidence="1">Membrane</location>
        <topology evidence="1">Multi-pass membrane protein</topology>
    </subcellularLocation>
</comment>
<accession>A0A239HK67</accession>
<feature type="transmembrane region" description="Helical" evidence="5">
    <location>
        <begin position="12"/>
        <end position="30"/>
    </location>
</feature>
<evidence type="ECO:0000256" key="1">
    <source>
        <dbReference type="ARBA" id="ARBA00004141"/>
    </source>
</evidence>
<organism evidence="6 7">
    <name type="scientific">Anaerovirgula multivorans</name>
    <dbReference type="NCBI Taxonomy" id="312168"/>
    <lineage>
        <taxon>Bacteria</taxon>
        <taxon>Bacillati</taxon>
        <taxon>Bacillota</taxon>
        <taxon>Clostridia</taxon>
        <taxon>Peptostreptococcales</taxon>
        <taxon>Natronincolaceae</taxon>
        <taxon>Anaerovirgula</taxon>
    </lineage>
</organism>
<feature type="transmembrane region" description="Helical" evidence="5">
    <location>
        <begin position="187"/>
        <end position="205"/>
    </location>
</feature>
<reference evidence="6 7" key="1">
    <citation type="submission" date="2017-06" db="EMBL/GenBank/DDBJ databases">
        <authorList>
            <person name="Kim H.J."/>
            <person name="Triplett B.A."/>
        </authorList>
    </citation>
    <scope>NUCLEOTIDE SEQUENCE [LARGE SCALE GENOMIC DNA]</scope>
    <source>
        <strain evidence="6 7">SCA</strain>
    </source>
</reference>
<gene>
    <name evidence="6" type="ORF">SAMN05446037_102247</name>
</gene>
<evidence type="ECO:0000256" key="4">
    <source>
        <dbReference type="ARBA" id="ARBA00023136"/>
    </source>
</evidence>
<proteinExistence type="predicted"/>
<dbReference type="RefSeq" id="WP_089284244.1">
    <property type="nucleotide sequence ID" value="NZ_FZOJ01000022.1"/>
</dbReference>
<dbReference type="PANTHER" id="PTHR37955:SF1">
    <property type="entry name" value="DEP DOMAIN-CONTAINING PROTEIN"/>
    <property type="match status" value="1"/>
</dbReference>
<name>A0A239HK67_9FIRM</name>
<feature type="transmembrane region" description="Helical" evidence="5">
    <location>
        <begin position="125"/>
        <end position="143"/>
    </location>
</feature>
<keyword evidence="4 5" id="KW-0472">Membrane</keyword>
<feature type="transmembrane region" description="Helical" evidence="5">
    <location>
        <begin position="155"/>
        <end position="175"/>
    </location>
</feature>
<keyword evidence="2 5" id="KW-0812">Transmembrane</keyword>
<feature type="transmembrane region" description="Helical" evidence="5">
    <location>
        <begin position="275"/>
        <end position="295"/>
    </location>
</feature>
<feature type="transmembrane region" description="Helical" evidence="5">
    <location>
        <begin position="36"/>
        <end position="54"/>
    </location>
</feature>
<keyword evidence="3 5" id="KW-1133">Transmembrane helix</keyword>
<dbReference type="InterPro" id="IPR052951">
    <property type="entry name" value="Tellurite_res_ion_channel"/>
</dbReference>
<keyword evidence="7" id="KW-1185">Reference proteome</keyword>
<evidence type="ECO:0000313" key="6">
    <source>
        <dbReference type="EMBL" id="SNS81712.1"/>
    </source>
</evidence>
<dbReference type="CDD" id="cd09325">
    <property type="entry name" value="TDT_C4-dicarb_trans"/>
    <property type="match status" value="1"/>
</dbReference>
<dbReference type="GO" id="GO:0046583">
    <property type="term" value="F:monoatomic cation efflux transmembrane transporter activity"/>
    <property type="evidence" value="ECO:0007669"/>
    <property type="project" value="TreeGrafter"/>
</dbReference>
<evidence type="ECO:0000313" key="7">
    <source>
        <dbReference type="Proteomes" id="UP000198304"/>
    </source>
</evidence>
<evidence type="ECO:0000256" key="5">
    <source>
        <dbReference type="SAM" id="Phobius"/>
    </source>
</evidence>
<dbReference type="PANTHER" id="PTHR37955">
    <property type="entry name" value="TELLURITE RESISTANCE PROTEIN TEHA"/>
    <property type="match status" value="1"/>
</dbReference>
<dbReference type="Pfam" id="PF03595">
    <property type="entry name" value="SLAC1"/>
    <property type="match status" value="1"/>
</dbReference>
<dbReference type="Proteomes" id="UP000198304">
    <property type="component" value="Unassembled WGS sequence"/>
</dbReference>
<evidence type="ECO:0000256" key="3">
    <source>
        <dbReference type="ARBA" id="ARBA00022989"/>
    </source>
</evidence>
<feature type="transmembrane region" description="Helical" evidence="5">
    <location>
        <begin position="211"/>
        <end position="232"/>
    </location>
</feature>
<feature type="transmembrane region" description="Helical" evidence="5">
    <location>
        <begin position="92"/>
        <end position="113"/>
    </location>
</feature>
<feature type="transmembrane region" description="Helical" evidence="5">
    <location>
        <begin position="244"/>
        <end position="269"/>
    </location>
</feature>
<dbReference type="InterPro" id="IPR004695">
    <property type="entry name" value="SLAC1/Mae1/Ssu1/TehA"/>
</dbReference>
<dbReference type="Gene3D" id="1.50.10.150">
    <property type="entry name" value="Voltage-dependent anion channel"/>
    <property type="match status" value="1"/>
</dbReference>
<dbReference type="GO" id="GO:0005886">
    <property type="term" value="C:plasma membrane"/>
    <property type="evidence" value="ECO:0007669"/>
    <property type="project" value="TreeGrafter"/>
</dbReference>